<comment type="caution">
    <text evidence="6">The sequence shown here is derived from an EMBL/GenBank/DDBJ whole genome shotgun (WGS) entry which is preliminary data.</text>
</comment>
<dbReference type="InterPro" id="IPR015424">
    <property type="entry name" value="PyrdxlP-dep_Trfase"/>
</dbReference>
<dbReference type="EMBL" id="WELI01000006">
    <property type="protein sequence ID" value="KAB7729418.1"/>
    <property type="molecule type" value="Genomic_DNA"/>
</dbReference>
<dbReference type="PANTHER" id="PTHR43643:SF3">
    <property type="entry name" value="HISTIDINOL-PHOSPHATE AMINOTRANSFERASE"/>
    <property type="match status" value="1"/>
</dbReference>
<dbReference type="Gene3D" id="3.40.640.10">
    <property type="entry name" value="Type I PLP-dependent aspartate aminotransferase-like (Major domain)"/>
    <property type="match status" value="1"/>
</dbReference>
<feature type="domain" description="Aminotransferase class I/classII large" evidence="5">
    <location>
        <begin position="31"/>
        <end position="357"/>
    </location>
</feature>
<gene>
    <name evidence="6" type="ORF">F5984_16695</name>
</gene>
<evidence type="ECO:0000256" key="1">
    <source>
        <dbReference type="ARBA" id="ARBA00007970"/>
    </source>
</evidence>
<keyword evidence="3 6" id="KW-0808">Transferase</keyword>
<sequence>MAAPLAGSQQAFAREFYLTAPPETMPKLKARLMANENPYGISPKAREALVKAVDLSNRYAWMEFGELANRIGEQEGVARKHILFSPGSSDILMAAAAYYTQNGDPSKPRTILTCRPTYDDLLERSEAFGAKIEAVPLTPQYEYDLDAMKARIGPNTKMVYIVNPNNPTGTIVNPQKLEAFVREVAPKVPVFLDEAYIDFLAPAERPNTGKLVAEGLNVIVARTFSKIHAFAGLRLGYGLAQPDTLKALRQYTNNNFGVSITTLMAGIAAYEDREWQTYCRTENAKVRDYTTKALKGMGYEVIPSFANFLLFPIRMKPKTFENQMWANGIGIQTREFGGQPWCRVSIGTQAEMEAFLAEFKKVVG</sequence>
<organism evidence="6 7">
    <name type="scientific">Rudanella paleaurantiibacter</name>
    <dbReference type="NCBI Taxonomy" id="2614655"/>
    <lineage>
        <taxon>Bacteria</taxon>
        <taxon>Pseudomonadati</taxon>
        <taxon>Bacteroidota</taxon>
        <taxon>Cytophagia</taxon>
        <taxon>Cytophagales</taxon>
        <taxon>Cytophagaceae</taxon>
        <taxon>Rudanella</taxon>
    </lineage>
</organism>
<name>A0A7J5TXQ1_9BACT</name>
<dbReference type="InterPro" id="IPR015421">
    <property type="entry name" value="PyrdxlP-dep_Trfase_major"/>
</dbReference>
<comment type="similarity">
    <text evidence="1">Belongs to the class-II pyridoxal-phosphate-dependent aminotransferase family. Histidinol-phosphate aminotransferase subfamily.</text>
</comment>
<evidence type="ECO:0000256" key="2">
    <source>
        <dbReference type="ARBA" id="ARBA00022576"/>
    </source>
</evidence>
<keyword evidence="2 6" id="KW-0032">Aminotransferase</keyword>
<dbReference type="InterPro" id="IPR015422">
    <property type="entry name" value="PyrdxlP-dep_Trfase_small"/>
</dbReference>
<dbReference type="Pfam" id="PF00155">
    <property type="entry name" value="Aminotran_1_2"/>
    <property type="match status" value="1"/>
</dbReference>
<protein>
    <submittedName>
        <fullName evidence="6">Aminotransferase class I/II-fold pyridoxal phosphate-dependent enzyme</fullName>
    </submittedName>
</protein>
<dbReference type="CDD" id="cd00609">
    <property type="entry name" value="AAT_like"/>
    <property type="match status" value="1"/>
</dbReference>
<dbReference type="GO" id="GO:0008483">
    <property type="term" value="F:transaminase activity"/>
    <property type="evidence" value="ECO:0007669"/>
    <property type="project" value="UniProtKB-KW"/>
</dbReference>
<evidence type="ECO:0000256" key="4">
    <source>
        <dbReference type="ARBA" id="ARBA00022898"/>
    </source>
</evidence>
<dbReference type="InterPro" id="IPR004839">
    <property type="entry name" value="Aminotransferase_I/II_large"/>
</dbReference>
<evidence type="ECO:0000313" key="6">
    <source>
        <dbReference type="EMBL" id="KAB7729418.1"/>
    </source>
</evidence>
<dbReference type="InterPro" id="IPR050106">
    <property type="entry name" value="HistidinolP_aminotransfase"/>
</dbReference>
<accession>A0A7J5TXQ1</accession>
<dbReference type="Gene3D" id="3.90.1150.10">
    <property type="entry name" value="Aspartate Aminotransferase, domain 1"/>
    <property type="match status" value="1"/>
</dbReference>
<dbReference type="Proteomes" id="UP000488299">
    <property type="component" value="Unassembled WGS sequence"/>
</dbReference>
<dbReference type="AlphaFoldDB" id="A0A7J5TXQ1"/>
<evidence type="ECO:0000256" key="3">
    <source>
        <dbReference type="ARBA" id="ARBA00022679"/>
    </source>
</evidence>
<dbReference type="PANTHER" id="PTHR43643">
    <property type="entry name" value="HISTIDINOL-PHOSPHATE AMINOTRANSFERASE 2"/>
    <property type="match status" value="1"/>
</dbReference>
<evidence type="ECO:0000313" key="7">
    <source>
        <dbReference type="Proteomes" id="UP000488299"/>
    </source>
</evidence>
<evidence type="ECO:0000259" key="5">
    <source>
        <dbReference type="Pfam" id="PF00155"/>
    </source>
</evidence>
<dbReference type="GO" id="GO:0030170">
    <property type="term" value="F:pyridoxal phosphate binding"/>
    <property type="evidence" value="ECO:0007669"/>
    <property type="project" value="InterPro"/>
</dbReference>
<proteinExistence type="inferred from homology"/>
<keyword evidence="7" id="KW-1185">Reference proteome</keyword>
<reference evidence="6 7" key="1">
    <citation type="submission" date="2019-10" db="EMBL/GenBank/DDBJ databases">
        <title>Rudanella paleaurantiibacter sp. nov., isolated from sludge.</title>
        <authorList>
            <person name="Xu S.Q."/>
        </authorList>
    </citation>
    <scope>NUCLEOTIDE SEQUENCE [LARGE SCALE GENOMIC DNA]</scope>
    <source>
        <strain evidence="6 7">HX-22-17</strain>
    </source>
</reference>
<dbReference type="SUPFAM" id="SSF53383">
    <property type="entry name" value="PLP-dependent transferases"/>
    <property type="match status" value="1"/>
</dbReference>
<keyword evidence="4" id="KW-0663">Pyridoxal phosphate</keyword>